<dbReference type="GO" id="GO:0004792">
    <property type="term" value="F:thiosulfate-cyanide sulfurtransferase activity"/>
    <property type="evidence" value="ECO:0007669"/>
    <property type="project" value="TreeGrafter"/>
</dbReference>
<dbReference type="SUPFAM" id="SSF52821">
    <property type="entry name" value="Rhodanese/Cell cycle control phosphatase"/>
    <property type="match status" value="1"/>
</dbReference>
<dbReference type="SMART" id="SM00450">
    <property type="entry name" value="RHOD"/>
    <property type="match status" value="1"/>
</dbReference>
<dbReference type="PANTHER" id="PTHR44086:SF10">
    <property type="entry name" value="THIOSULFATE SULFURTRANSFERASE_RHODANESE-LIKE DOMAIN-CONTAINING PROTEIN 3"/>
    <property type="match status" value="1"/>
</dbReference>
<name>A0A3B0Y5D4_9ZZZZ</name>
<reference evidence="2" key="1">
    <citation type="submission" date="2018-06" db="EMBL/GenBank/DDBJ databases">
        <authorList>
            <person name="Zhirakovskaya E."/>
        </authorList>
    </citation>
    <scope>NUCLEOTIDE SEQUENCE</scope>
</reference>
<dbReference type="AlphaFoldDB" id="A0A3B0Y5D4"/>
<protein>
    <submittedName>
        <fullName evidence="2">Rhodanese-related sulfurtransferase</fullName>
    </submittedName>
</protein>
<dbReference type="InterPro" id="IPR036873">
    <property type="entry name" value="Rhodanese-like_dom_sf"/>
</dbReference>
<evidence type="ECO:0000313" key="2">
    <source>
        <dbReference type="EMBL" id="VAW75978.1"/>
    </source>
</evidence>
<accession>A0A3B0Y5D4</accession>
<dbReference type="Gene3D" id="3.40.250.10">
    <property type="entry name" value="Rhodanese-like domain"/>
    <property type="match status" value="1"/>
</dbReference>
<dbReference type="PROSITE" id="PS50206">
    <property type="entry name" value="RHODANESE_3"/>
    <property type="match status" value="1"/>
</dbReference>
<gene>
    <name evidence="2" type="ORF">MNBD_GAMMA12-2648</name>
</gene>
<feature type="domain" description="Rhodanese" evidence="1">
    <location>
        <begin position="29"/>
        <end position="127"/>
    </location>
</feature>
<dbReference type="PANTHER" id="PTHR44086">
    <property type="entry name" value="THIOSULFATE SULFURTRANSFERASE RDL2, MITOCHONDRIAL-RELATED"/>
    <property type="match status" value="1"/>
</dbReference>
<keyword evidence="2" id="KW-0808">Transferase</keyword>
<dbReference type="Pfam" id="PF00581">
    <property type="entry name" value="Rhodanese"/>
    <property type="match status" value="1"/>
</dbReference>
<proteinExistence type="predicted"/>
<sequence length="155" mass="17258">MKKYTELVQAILSDIDEIFPWDLEELIASNKALILLDIREQDEFQLAKIAHSINVPRGILEGACDWGYDDTIPALAAARDQAIVVICRSGNRSALAAYTMQQMGFSNTQSLKTGLRGWNDSEQLLFNSTDDVVDIDAADALLSNKVRDDQKEPKD</sequence>
<evidence type="ECO:0000259" key="1">
    <source>
        <dbReference type="PROSITE" id="PS50206"/>
    </source>
</evidence>
<dbReference type="EMBL" id="UOFL01000096">
    <property type="protein sequence ID" value="VAW75978.1"/>
    <property type="molecule type" value="Genomic_DNA"/>
</dbReference>
<dbReference type="InterPro" id="IPR001763">
    <property type="entry name" value="Rhodanese-like_dom"/>
</dbReference>
<dbReference type="CDD" id="cd00158">
    <property type="entry name" value="RHOD"/>
    <property type="match status" value="1"/>
</dbReference>
<organism evidence="2">
    <name type="scientific">hydrothermal vent metagenome</name>
    <dbReference type="NCBI Taxonomy" id="652676"/>
    <lineage>
        <taxon>unclassified sequences</taxon>
        <taxon>metagenomes</taxon>
        <taxon>ecological metagenomes</taxon>
    </lineage>
</organism>
<dbReference type="GO" id="GO:0005739">
    <property type="term" value="C:mitochondrion"/>
    <property type="evidence" value="ECO:0007669"/>
    <property type="project" value="TreeGrafter"/>
</dbReference>